<dbReference type="GO" id="GO:0017000">
    <property type="term" value="P:antibiotic biosynthetic process"/>
    <property type="evidence" value="ECO:0007669"/>
    <property type="project" value="UniProtKB-ARBA"/>
</dbReference>
<dbReference type="PANTHER" id="PTHR48081">
    <property type="entry name" value="AB HYDROLASE SUPERFAMILY PROTEIN C4A8.06C"/>
    <property type="match status" value="1"/>
</dbReference>
<comment type="caution">
    <text evidence="5">The sequence shown here is derived from an EMBL/GenBank/DDBJ whole genome shotgun (WGS) entry which is preliminary data.</text>
</comment>
<dbReference type="InterPro" id="IPR033140">
    <property type="entry name" value="Lipase_GDXG_put_SER_AS"/>
</dbReference>
<dbReference type="PROSITE" id="PS01174">
    <property type="entry name" value="LIPASE_GDXG_SER"/>
    <property type="match status" value="1"/>
</dbReference>
<evidence type="ECO:0000259" key="4">
    <source>
        <dbReference type="Pfam" id="PF07859"/>
    </source>
</evidence>
<evidence type="ECO:0000256" key="2">
    <source>
        <dbReference type="ARBA" id="ARBA00022801"/>
    </source>
</evidence>
<evidence type="ECO:0000313" key="5">
    <source>
        <dbReference type="EMBL" id="KAJ5460020.1"/>
    </source>
</evidence>
<dbReference type="GeneID" id="81595198"/>
<evidence type="ECO:0000313" key="6">
    <source>
        <dbReference type="Proteomes" id="UP001213681"/>
    </source>
</evidence>
<dbReference type="EMBL" id="JAPVEA010000002">
    <property type="protein sequence ID" value="KAJ5460020.1"/>
    <property type="molecule type" value="Genomic_DNA"/>
</dbReference>
<dbReference type="RefSeq" id="XP_056769062.1">
    <property type="nucleotide sequence ID" value="XM_056904955.1"/>
</dbReference>
<reference evidence="5" key="1">
    <citation type="submission" date="2022-12" db="EMBL/GenBank/DDBJ databases">
        <authorList>
            <person name="Petersen C."/>
        </authorList>
    </citation>
    <scope>NUCLEOTIDE SEQUENCE</scope>
    <source>
        <strain evidence="5">IBT 16125</strain>
    </source>
</reference>
<dbReference type="Pfam" id="PF07859">
    <property type="entry name" value="Abhydrolase_3"/>
    <property type="match status" value="1"/>
</dbReference>
<dbReference type="SUPFAM" id="SSF53474">
    <property type="entry name" value="alpha/beta-Hydrolases"/>
    <property type="match status" value="1"/>
</dbReference>
<name>A0AAD6CB38_9EURO</name>
<dbReference type="GO" id="GO:0016787">
    <property type="term" value="F:hydrolase activity"/>
    <property type="evidence" value="ECO:0007669"/>
    <property type="project" value="UniProtKB-KW"/>
</dbReference>
<comment type="similarity">
    <text evidence="1">Belongs to the 'GDXG' lipolytic enzyme family.</text>
</comment>
<dbReference type="AlphaFoldDB" id="A0AAD6CB38"/>
<accession>A0AAD6CB38</accession>
<dbReference type="InterPro" id="IPR029058">
    <property type="entry name" value="AB_hydrolase_fold"/>
</dbReference>
<dbReference type="InterPro" id="IPR050300">
    <property type="entry name" value="GDXG_lipolytic_enzyme"/>
</dbReference>
<keyword evidence="2" id="KW-0378">Hydrolase</keyword>
<dbReference type="PANTHER" id="PTHR48081:SF8">
    <property type="entry name" value="ALPHA_BETA HYDROLASE FOLD-3 DOMAIN-CONTAINING PROTEIN-RELATED"/>
    <property type="match status" value="1"/>
</dbReference>
<feature type="active site" evidence="3">
    <location>
        <position position="196"/>
    </location>
</feature>
<dbReference type="GO" id="GO:0072330">
    <property type="term" value="P:monocarboxylic acid biosynthetic process"/>
    <property type="evidence" value="ECO:0007669"/>
    <property type="project" value="UniProtKB-ARBA"/>
</dbReference>
<sequence length="368" mass="40935">MPSPPSDTSFLILPWAVIAYLRSKNRQYQKWTYRQALMNTILKVGLHKYISLKRTPSISLKPGFERKRFILIEPAGPELYSGLALDGKTKPEAVGATWYPKLPTPDLRLPEGQHVVLQLHGGSYITGDGRTGSCQFIAKNFLSYTPSRYVLCLQYRLAGTPNGRFPAQLQDVITAYFYLLGTLHIPASQIILSGDSAGANLALGLLRYITQFNDSSLLPAPKCTWLFSPWTNIPGATDLDAWNDSPNYKTDCIPASFPGWGATLFLQDLEIIKSVEEHLAPIKHPFALPSPMLVVTGGKEVLHQEHLEFAAVFKELPENESLVDCFVSETTPHDLFMIAWIMGFKKEARECAEKAGEFVTKFTSVANA</sequence>
<evidence type="ECO:0000256" key="3">
    <source>
        <dbReference type="PROSITE-ProRule" id="PRU10038"/>
    </source>
</evidence>
<keyword evidence="6" id="KW-1185">Reference proteome</keyword>
<evidence type="ECO:0000256" key="1">
    <source>
        <dbReference type="ARBA" id="ARBA00010515"/>
    </source>
</evidence>
<protein>
    <recommendedName>
        <fullName evidence="4">Alpha/beta hydrolase fold-3 domain-containing protein</fullName>
    </recommendedName>
</protein>
<dbReference type="InterPro" id="IPR013094">
    <property type="entry name" value="AB_hydrolase_3"/>
</dbReference>
<dbReference type="Gene3D" id="3.40.50.1820">
    <property type="entry name" value="alpha/beta hydrolase"/>
    <property type="match status" value="1"/>
</dbReference>
<dbReference type="Proteomes" id="UP001213681">
    <property type="component" value="Unassembled WGS sequence"/>
</dbReference>
<reference evidence="5" key="2">
    <citation type="journal article" date="2023" name="IMA Fungus">
        <title>Comparative genomic study of the Penicillium genus elucidates a diverse pangenome and 15 lateral gene transfer events.</title>
        <authorList>
            <person name="Petersen C."/>
            <person name="Sorensen T."/>
            <person name="Nielsen M.R."/>
            <person name="Sondergaard T.E."/>
            <person name="Sorensen J.L."/>
            <person name="Fitzpatrick D.A."/>
            <person name="Frisvad J.C."/>
            <person name="Nielsen K.L."/>
        </authorList>
    </citation>
    <scope>NUCLEOTIDE SEQUENCE</scope>
    <source>
        <strain evidence="5">IBT 16125</strain>
    </source>
</reference>
<proteinExistence type="inferred from homology"/>
<feature type="domain" description="Alpha/beta hydrolase fold-3" evidence="4">
    <location>
        <begin position="116"/>
        <end position="335"/>
    </location>
</feature>
<organism evidence="5 6">
    <name type="scientific">Penicillium daleae</name>
    <dbReference type="NCBI Taxonomy" id="63821"/>
    <lineage>
        <taxon>Eukaryota</taxon>
        <taxon>Fungi</taxon>
        <taxon>Dikarya</taxon>
        <taxon>Ascomycota</taxon>
        <taxon>Pezizomycotina</taxon>
        <taxon>Eurotiomycetes</taxon>
        <taxon>Eurotiomycetidae</taxon>
        <taxon>Eurotiales</taxon>
        <taxon>Aspergillaceae</taxon>
        <taxon>Penicillium</taxon>
    </lineage>
</organism>
<gene>
    <name evidence="5" type="ORF">N7458_001572</name>
</gene>